<dbReference type="EMBL" id="CM056796">
    <property type="protein sequence ID" value="KAJ8713864.1"/>
    <property type="molecule type" value="Genomic_DNA"/>
</dbReference>
<comment type="caution">
    <text evidence="1">The sequence shown here is derived from an EMBL/GenBank/DDBJ whole genome shotgun (WGS) entry which is preliminary data.</text>
</comment>
<protein>
    <submittedName>
        <fullName evidence="1">Uncharacterized protein</fullName>
    </submittedName>
</protein>
<accession>A0ACC2QCE2</accession>
<name>A0ACC2QCE2_9NEOP</name>
<gene>
    <name evidence="1" type="ORF">PYW08_007484</name>
</gene>
<evidence type="ECO:0000313" key="1">
    <source>
        <dbReference type="EMBL" id="KAJ8713864.1"/>
    </source>
</evidence>
<sequence length="297" mass="33363">MFRTLALLCAAVVTVLAGPWQGGLSVRFDLTLLGIGTTAFIELPLSVASAAEKGWKQQRRDNLPEGYEKLSIFCPKDDYTVCVFFDDTAYIAGLQVAINEEDIADGIFDWSVQGFSRWTTTMDDKTLNLWTTQQYFISPETLATDPAIRVAQRNPNLMLQDHTILVSGFNGELYRISTNVSAITGSNSDFTKQACIPWMGEHYYYKMKAELECKADTLFPWFPLVYSEQLIGIGMVTFGKHTVKDGAIDWFEKPGRTAVQVIVPRGPQCLYELADSPGLITMHTYFIKHPYEVTCVF</sequence>
<reference evidence="1" key="1">
    <citation type="submission" date="2023-03" db="EMBL/GenBank/DDBJ databases">
        <title>Chromosome-level genomes of two armyworms, Mythimna separata and Mythimna loreyi, provide insights into the biosynthesis and reception of sex pheromones.</title>
        <authorList>
            <person name="Zhao H."/>
        </authorList>
    </citation>
    <scope>NUCLEOTIDE SEQUENCE</scope>
    <source>
        <strain evidence="1">BeijingLab</strain>
    </source>
</reference>
<organism evidence="1 2">
    <name type="scientific">Mythimna loreyi</name>
    <dbReference type="NCBI Taxonomy" id="667449"/>
    <lineage>
        <taxon>Eukaryota</taxon>
        <taxon>Metazoa</taxon>
        <taxon>Ecdysozoa</taxon>
        <taxon>Arthropoda</taxon>
        <taxon>Hexapoda</taxon>
        <taxon>Insecta</taxon>
        <taxon>Pterygota</taxon>
        <taxon>Neoptera</taxon>
        <taxon>Endopterygota</taxon>
        <taxon>Lepidoptera</taxon>
        <taxon>Glossata</taxon>
        <taxon>Ditrysia</taxon>
        <taxon>Noctuoidea</taxon>
        <taxon>Noctuidae</taxon>
        <taxon>Noctuinae</taxon>
        <taxon>Hadenini</taxon>
        <taxon>Mythimna</taxon>
    </lineage>
</organism>
<proteinExistence type="predicted"/>
<evidence type="ECO:0000313" key="2">
    <source>
        <dbReference type="Proteomes" id="UP001231649"/>
    </source>
</evidence>
<dbReference type="Proteomes" id="UP001231649">
    <property type="component" value="Chromosome 20"/>
</dbReference>
<keyword evidence="2" id="KW-1185">Reference proteome</keyword>